<dbReference type="RefSeq" id="WP_407327266.1">
    <property type="nucleotide sequence ID" value="NZ_CP136865.1"/>
</dbReference>
<dbReference type="Proteomes" id="UP001626549">
    <property type="component" value="Chromosome"/>
</dbReference>
<dbReference type="SUPFAM" id="SSF56601">
    <property type="entry name" value="beta-lactamase/transpeptidase-like"/>
    <property type="match status" value="1"/>
</dbReference>
<dbReference type="EMBL" id="CP136865">
    <property type="protein sequence ID" value="WOJ96588.1"/>
    <property type="molecule type" value="Genomic_DNA"/>
</dbReference>
<dbReference type="InterPro" id="IPR012338">
    <property type="entry name" value="Beta-lactam/transpept-like"/>
</dbReference>
<reference evidence="3 4" key="1">
    <citation type="submission" date="2023-10" db="EMBL/GenBank/DDBJ databases">
        <title>Two novel species belonging to the OM43/NOR5 clade.</title>
        <authorList>
            <person name="Park M."/>
        </authorList>
    </citation>
    <scope>NUCLEOTIDE SEQUENCE [LARGE SCALE GENOMIC DNA]</scope>
    <source>
        <strain evidence="3 4">IMCC45268</strain>
    </source>
</reference>
<evidence type="ECO:0000313" key="4">
    <source>
        <dbReference type="Proteomes" id="UP001626549"/>
    </source>
</evidence>
<dbReference type="EC" id="3.1.1.103" evidence="3"/>
<sequence length="419" mass="45302">MAELRTIVTGTDVNSSLSGLQISLLKSGEATEGYALGFAQIESGVKDPLRRDHKIRIASISKLVVAIGVLQLVDAGKLDLDRDLSDYLGWKLRNPNFPDEAITVRQLLSHTSSIRDGSAYFIAAGTGELREFFTPGTDYWENGDHFASGTTQAPGEFFYYSNLNFGILGTVIELLSGQRFDQYMANSVLVPLGISARFDPCEIPTHQRAAGFRKGIEPGGWDDQSDWLAQVDGAQPSCFYGMQNANDAQEFLNSYTPGSNATIYSPQGGLRASADDLVVVLKMLINHGAANGKQILSGSSVEHMLAPDWDLNAERSNGLSAGEAEPGGPTDGLMTSYGLSVHRINTREWGFTQGPELLVGHLGEAYGVLSHALIDPDTGDGIATIVTGTAKNPAEAPPGSSPLYRVEEEILRWWLERNY</sequence>
<feature type="domain" description="Beta-lactamase-related" evidence="2">
    <location>
        <begin position="15"/>
        <end position="394"/>
    </location>
</feature>
<protein>
    <submittedName>
        <fullName evidence="3">Serine hydrolase domain-containing protein</fullName>
        <ecNumber evidence="3">3.1.1.103</ecNumber>
    </submittedName>
</protein>
<dbReference type="Gene3D" id="3.40.710.10">
    <property type="entry name" value="DD-peptidase/beta-lactamase superfamily"/>
    <property type="match status" value="1"/>
</dbReference>
<accession>A0ABZ0IBW0</accession>
<keyword evidence="4" id="KW-1185">Reference proteome</keyword>
<dbReference type="GO" id="GO:0016787">
    <property type="term" value="F:hydrolase activity"/>
    <property type="evidence" value="ECO:0007669"/>
    <property type="project" value="UniProtKB-KW"/>
</dbReference>
<dbReference type="InterPro" id="IPR001466">
    <property type="entry name" value="Beta-lactam-related"/>
</dbReference>
<dbReference type="InterPro" id="IPR050789">
    <property type="entry name" value="Diverse_Enzym_Activities"/>
</dbReference>
<dbReference type="Pfam" id="PF00144">
    <property type="entry name" value="Beta-lactamase"/>
    <property type="match status" value="1"/>
</dbReference>
<evidence type="ECO:0000313" key="3">
    <source>
        <dbReference type="EMBL" id="WOJ96588.1"/>
    </source>
</evidence>
<organism evidence="3 4">
    <name type="scientific">Congregibacter brevis</name>
    <dbReference type="NCBI Taxonomy" id="3081201"/>
    <lineage>
        <taxon>Bacteria</taxon>
        <taxon>Pseudomonadati</taxon>
        <taxon>Pseudomonadota</taxon>
        <taxon>Gammaproteobacteria</taxon>
        <taxon>Cellvibrionales</taxon>
        <taxon>Halieaceae</taxon>
        <taxon>Congregibacter</taxon>
    </lineage>
</organism>
<dbReference type="PANTHER" id="PTHR43283:SF11">
    <property type="entry name" value="BETA-LACTAMASE-RELATED DOMAIN-CONTAINING PROTEIN"/>
    <property type="match status" value="1"/>
</dbReference>
<dbReference type="PANTHER" id="PTHR43283">
    <property type="entry name" value="BETA-LACTAMASE-RELATED"/>
    <property type="match status" value="1"/>
</dbReference>
<proteinExistence type="predicted"/>
<gene>
    <name evidence="3" type="ORF">R0137_15250</name>
</gene>
<evidence type="ECO:0000259" key="2">
    <source>
        <dbReference type="Pfam" id="PF00144"/>
    </source>
</evidence>
<evidence type="ECO:0000256" key="1">
    <source>
        <dbReference type="ARBA" id="ARBA00022801"/>
    </source>
</evidence>
<name>A0ABZ0IBW0_9GAMM</name>
<keyword evidence="1 3" id="KW-0378">Hydrolase</keyword>